<evidence type="ECO:0000256" key="2">
    <source>
        <dbReference type="ARBA" id="ARBA00022801"/>
    </source>
</evidence>
<protein>
    <submittedName>
        <fullName evidence="5">NUDIX hydrolase</fullName>
    </submittedName>
</protein>
<dbReference type="OrthoDB" id="542521at2"/>
<dbReference type="EMBL" id="CP001798">
    <property type="protein sequence ID" value="ADE13743.1"/>
    <property type="molecule type" value="Genomic_DNA"/>
</dbReference>
<dbReference type="SUPFAM" id="SSF55811">
    <property type="entry name" value="Nudix"/>
    <property type="match status" value="1"/>
</dbReference>
<dbReference type="GO" id="GO:0016787">
    <property type="term" value="F:hydrolase activity"/>
    <property type="evidence" value="ECO:0007669"/>
    <property type="project" value="UniProtKB-KW"/>
</dbReference>
<reference evidence="6" key="1">
    <citation type="submission" date="2010-04" db="EMBL/GenBank/DDBJ databases">
        <title>Complete genome sequence of Nitrosococcus halophilus Nc4, a salt-adapted, aerobic obligate ammonia-oxidizing sulfur purple bacterium.</title>
        <authorList>
            <consortium name="US DOE Joint Genome Institute"/>
            <person name="Campbell M.A."/>
            <person name="Malfatti S.A."/>
            <person name="Chain P.S.G."/>
            <person name="Heidelberg J.F."/>
            <person name="Ward B.B."/>
            <person name="Klotz M.G."/>
        </authorList>
    </citation>
    <scope>NUCLEOTIDE SEQUENCE [LARGE SCALE GENOMIC DNA]</scope>
    <source>
        <strain evidence="6">Nc4</strain>
    </source>
</reference>
<dbReference type="PANTHER" id="PTHR43736:SF1">
    <property type="entry name" value="DIHYDRONEOPTERIN TRIPHOSPHATE DIPHOSPHATASE"/>
    <property type="match status" value="1"/>
</dbReference>
<dbReference type="InterPro" id="IPR015797">
    <property type="entry name" value="NUDIX_hydrolase-like_dom_sf"/>
</dbReference>
<dbReference type="PANTHER" id="PTHR43736">
    <property type="entry name" value="ADP-RIBOSE PYROPHOSPHATASE"/>
    <property type="match status" value="1"/>
</dbReference>
<sequence length="149" mass="16152">MPKPTTPLLAVDIIITLKDQPNQPIVLIKRRHPPLGWALPGGFVNVGEMLEQAATREAREETGLSVRLETLLGCYSNPTRDPRGHTVSAVYTASASGMPKAADDAAEAALFSLDKLPKNLAFDHRQILADYTRYRSIGELAPIHPAGSD</sequence>
<dbReference type="PROSITE" id="PS00893">
    <property type="entry name" value="NUDIX_BOX"/>
    <property type="match status" value="1"/>
</dbReference>
<evidence type="ECO:0000313" key="5">
    <source>
        <dbReference type="EMBL" id="ADE13743.1"/>
    </source>
</evidence>
<organism evidence="5 6">
    <name type="scientific">Nitrosococcus halophilus (strain Nc4)</name>
    <dbReference type="NCBI Taxonomy" id="472759"/>
    <lineage>
        <taxon>Bacteria</taxon>
        <taxon>Pseudomonadati</taxon>
        <taxon>Pseudomonadota</taxon>
        <taxon>Gammaproteobacteria</taxon>
        <taxon>Chromatiales</taxon>
        <taxon>Chromatiaceae</taxon>
        <taxon>Nitrosococcus</taxon>
    </lineage>
</organism>
<dbReference type="InterPro" id="IPR020084">
    <property type="entry name" value="NUDIX_hydrolase_CS"/>
</dbReference>
<proteinExistence type="inferred from homology"/>
<evidence type="ECO:0000256" key="1">
    <source>
        <dbReference type="ARBA" id="ARBA00001946"/>
    </source>
</evidence>
<dbReference type="HOGENOM" id="CLU_037162_20_3_6"/>
<dbReference type="PROSITE" id="PS51462">
    <property type="entry name" value="NUDIX"/>
    <property type="match status" value="1"/>
</dbReference>
<dbReference type="STRING" id="472759.Nhal_0559"/>
<dbReference type="eggNOG" id="COG1051">
    <property type="taxonomic scope" value="Bacteria"/>
</dbReference>
<comment type="cofactor">
    <cofactor evidence="1">
        <name>Mg(2+)</name>
        <dbReference type="ChEBI" id="CHEBI:18420"/>
    </cofactor>
</comment>
<dbReference type="KEGG" id="nhl:Nhal_0559"/>
<name>D5BW93_NITHN</name>
<dbReference type="InterPro" id="IPR000086">
    <property type="entry name" value="NUDIX_hydrolase_dom"/>
</dbReference>
<dbReference type="RefSeq" id="WP_013031638.1">
    <property type="nucleotide sequence ID" value="NC_013960.1"/>
</dbReference>
<keyword evidence="6" id="KW-1185">Reference proteome</keyword>
<accession>D5BW93</accession>
<evidence type="ECO:0000313" key="6">
    <source>
        <dbReference type="Proteomes" id="UP000001844"/>
    </source>
</evidence>
<evidence type="ECO:0000256" key="3">
    <source>
        <dbReference type="RuleBase" id="RU003476"/>
    </source>
</evidence>
<comment type="similarity">
    <text evidence="3">Belongs to the Nudix hydrolase family.</text>
</comment>
<dbReference type="PRINTS" id="PR00502">
    <property type="entry name" value="NUDIXFAMILY"/>
</dbReference>
<dbReference type="Pfam" id="PF00293">
    <property type="entry name" value="NUDIX"/>
    <property type="match status" value="1"/>
</dbReference>
<dbReference type="InterPro" id="IPR020476">
    <property type="entry name" value="Nudix_hydrolase"/>
</dbReference>
<gene>
    <name evidence="5" type="ordered locus">Nhal_0559</name>
</gene>
<feature type="domain" description="Nudix hydrolase" evidence="4">
    <location>
        <begin position="6"/>
        <end position="134"/>
    </location>
</feature>
<evidence type="ECO:0000259" key="4">
    <source>
        <dbReference type="PROSITE" id="PS51462"/>
    </source>
</evidence>
<dbReference type="Gene3D" id="3.90.79.10">
    <property type="entry name" value="Nucleoside Triphosphate Pyrophosphohydrolase"/>
    <property type="match status" value="1"/>
</dbReference>
<dbReference type="AlphaFoldDB" id="D5BW93"/>
<dbReference type="Proteomes" id="UP000001844">
    <property type="component" value="Chromosome"/>
</dbReference>
<keyword evidence="2 3" id="KW-0378">Hydrolase</keyword>
<dbReference type="CDD" id="cd18873">
    <property type="entry name" value="NUDIX_NadM_like"/>
    <property type="match status" value="1"/>
</dbReference>